<keyword evidence="2" id="KW-1185">Reference proteome</keyword>
<dbReference type="PANTHER" id="PTHR11139">
    <property type="entry name" value="ATAXIA TELANGIECTASIA MUTATED ATM -RELATED"/>
    <property type="match status" value="1"/>
</dbReference>
<reference evidence="1 2" key="1">
    <citation type="submission" date="2021-06" db="EMBL/GenBank/DDBJ databases">
        <authorList>
            <person name="Palmer J.M."/>
        </authorList>
    </citation>
    <scope>NUCLEOTIDE SEQUENCE [LARGE SCALE GENOMIC DNA]</scope>
    <source>
        <strain evidence="1 2">GA_2019</strain>
        <tissue evidence="1">Muscle</tissue>
    </source>
</reference>
<evidence type="ECO:0000313" key="1">
    <source>
        <dbReference type="EMBL" id="MEQ2184903.1"/>
    </source>
</evidence>
<dbReference type="InterPro" id="IPR011989">
    <property type="entry name" value="ARM-like"/>
</dbReference>
<protein>
    <submittedName>
        <fullName evidence="1">Uncharacterized protein</fullName>
    </submittedName>
</protein>
<dbReference type="SUPFAM" id="SSF48371">
    <property type="entry name" value="ARM repeat"/>
    <property type="match status" value="1"/>
</dbReference>
<name>A0ABV0PNC5_9TELE</name>
<dbReference type="EMBL" id="JAHRIO010080789">
    <property type="protein sequence ID" value="MEQ2184903.1"/>
    <property type="molecule type" value="Genomic_DNA"/>
</dbReference>
<dbReference type="InterPro" id="IPR050517">
    <property type="entry name" value="DDR_Repair_Kinase"/>
</dbReference>
<dbReference type="Proteomes" id="UP001476798">
    <property type="component" value="Unassembled WGS sequence"/>
</dbReference>
<evidence type="ECO:0000313" key="2">
    <source>
        <dbReference type="Proteomes" id="UP001476798"/>
    </source>
</evidence>
<accession>A0ABV0PNC5</accession>
<gene>
    <name evidence="1" type="ORF">GOODEAATRI_012713</name>
</gene>
<dbReference type="PANTHER" id="PTHR11139:SF9">
    <property type="entry name" value="SERINE_THREONINE-PROTEIN KINASE MTOR"/>
    <property type="match status" value="1"/>
</dbReference>
<dbReference type="Gene3D" id="1.25.10.10">
    <property type="entry name" value="Leucine-rich Repeat Variant"/>
    <property type="match status" value="1"/>
</dbReference>
<comment type="caution">
    <text evidence="1">The sequence shown here is derived from an EMBL/GenBank/DDBJ whole genome shotgun (WGS) entry which is preliminary data.</text>
</comment>
<organism evidence="1 2">
    <name type="scientific">Goodea atripinnis</name>
    <dbReference type="NCBI Taxonomy" id="208336"/>
    <lineage>
        <taxon>Eukaryota</taxon>
        <taxon>Metazoa</taxon>
        <taxon>Chordata</taxon>
        <taxon>Craniata</taxon>
        <taxon>Vertebrata</taxon>
        <taxon>Euteleostomi</taxon>
        <taxon>Actinopterygii</taxon>
        <taxon>Neopterygii</taxon>
        <taxon>Teleostei</taxon>
        <taxon>Neoteleostei</taxon>
        <taxon>Acanthomorphata</taxon>
        <taxon>Ovalentaria</taxon>
        <taxon>Atherinomorphae</taxon>
        <taxon>Cyprinodontiformes</taxon>
        <taxon>Goodeidae</taxon>
        <taxon>Goodea</taxon>
    </lineage>
</organism>
<sequence length="328" mass="36875">MKFACDCCGFLPVSLIGVEGGNATRISRFANYLRNLLPSSDPVVMEMASKAMGHLSMAGDTFTAEYVEFEVKRALEWLGADRNEGRRHAAVLVLRELAVSAPTFFFQQVQPFFDNIFYAVWDPKQAIREGAVSALRACLILTTQRETKEMQKPQWYKQTFEEAEKGFDETLAKEKGMNRDDRVHGALLILNELVRISSMEGEVSLDFTPGTSFVSGSLTFPSLFPLQRMREEMEEITQQQLVHDKYCKEMMGFGTKPRHITPFTSFQSVQPQQSNALLGLLGYSTPQSFLGFGATPVPVKSSLVESRYCRELMEERFDQVGLIVGGTI</sequence>
<dbReference type="InterPro" id="IPR016024">
    <property type="entry name" value="ARM-type_fold"/>
</dbReference>
<proteinExistence type="predicted"/>